<gene>
    <name evidence="1" type="ORF">rCG_49773</name>
</gene>
<accession>A6K4K7</accession>
<sequence length="68" mass="7565">MSALGRQRQIDLLSSGPAWSTEKVPVQPELNCLKKNPNKASIPIKLTMVLLDFVLTFLLEHGNAQCFL</sequence>
<proteinExistence type="predicted"/>
<dbReference type="EMBL" id="CH474017">
    <property type="protein sequence ID" value="EDL96229.1"/>
    <property type="molecule type" value="Genomic_DNA"/>
</dbReference>
<name>A6K4K7_RAT</name>
<dbReference type="Proteomes" id="UP000234681">
    <property type="component" value="Chromosome 10"/>
</dbReference>
<dbReference type="AlphaFoldDB" id="A6K4K7"/>
<evidence type="ECO:0000313" key="2">
    <source>
        <dbReference type="Proteomes" id="UP000234681"/>
    </source>
</evidence>
<reference evidence="1 2" key="1">
    <citation type="submission" date="2005-07" db="EMBL/GenBank/DDBJ databases">
        <authorList>
            <person name="Mural R.J."/>
            <person name="Li P.W."/>
            <person name="Adams M.D."/>
            <person name="Amanatides P.G."/>
            <person name="Baden-Tillson H."/>
            <person name="Barnstead M."/>
            <person name="Chin S.H."/>
            <person name="Dew I."/>
            <person name="Evans C.A."/>
            <person name="Ferriera S."/>
            <person name="Flanigan M."/>
            <person name="Fosler C."/>
            <person name="Glodek A."/>
            <person name="Gu Z."/>
            <person name="Holt R.A."/>
            <person name="Jennings D."/>
            <person name="Kraft C.L."/>
            <person name="Lu F."/>
            <person name="Nguyen T."/>
            <person name="Nusskern D.R."/>
            <person name="Pfannkoch C.M."/>
            <person name="Sitter C."/>
            <person name="Sutton G.G."/>
            <person name="Venter J.C."/>
            <person name="Wang Z."/>
            <person name="Woodage T."/>
            <person name="Zheng X.H."/>
            <person name="Zhong F."/>
        </authorList>
    </citation>
    <scope>NUCLEOTIDE SEQUENCE [LARGE SCALE GENOMIC DNA]</scope>
    <source>
        <strain>BN</strain>
        <strain evidence="2">Sprague-Dawley</strain>
    </source>
</reference>
<organism evidence="1 2">
    <name type="scientific">Rattus norvegicus</name>
    <name type="common">Rat</name>
    <dbReference type="NCBI Taxonomy" id="10116"/>
    <lineage>
        <taxon>Eukaryota</taxon>
        <taxon>Metazoa</taxon>
        <taxon>Chordata</taxon>
        <taxon>Craniata</taxon>
        <taxon>Vertebrata</taxon>
        <taxon>Euteleostomi</taxon>
        <taxon>Mammalia</taxon>
        <taxon>Eutheria</taxon>
        <taxon>Euarchontoglires</taxon>
        <taxon>Glires</taxon>
        <taxon>Rodentia</taxon>
        <taxon>Myomorpha</taxon>
        <taxon>Muroidea</taxon>
        <taxon>Muridae</taxon>
        <taxon>Murinae</taxon>
        <taxon>Rattus</taxon>
    </lineage>
</organism>
<protein>
    <submittedName>
        <fullName evidence="1">RCG49773</fullName>
    </submittedName>
</protein>
<evidence type="ECO:0000313" key="1">
    <source>
        <dbReference type="EMBL" id="EDL96229.1"/>
    </source>
</evidence>